<evidence type="ECO:0000256" key="4">
    <source>
        <dbReference type="ARBA" id="ARBA00022801"/>
    </source>
</evidence>
<dbReference type="PANTHER" id="PTHR11733">
    <property type="entry name" value="ZINC METALLOPROTEASE FAMILY M13 NEPRILYSIN-RELATED"/>
    <property type="match status" value="1"/>
</dbReference>
<keyword evidence="4" id="KW-0378">Hydrolase</keyword>
<reference evidence="11" key="1">
    <citation type="submission" date="2016-11" db="EMBL/GenBank/DDBJ databases">
        <authorList>
            <person name="Shukria A."/>
            <person name="Stevens D.C."/>
        </authorList>
    </citation>
    <scope>NUCLEOTIDE SEQUENCE [LARGE SCALE GENOMIC DNA]</scope>
    <source>
        <strain evidence="11">Cbfe23</strain>
    </source>
</reference>
<feature type="domain" description="Peptidase M13 C-terminal" evidence="8">
    <location>
        <begin position="136"/>
        <end position="244"/>
    </location>
</feature>
<dbReference type="PANTHER" id="PTHR11733:SF211">
    <property type="entry name" value="OLIGOPEPTIDASE LIPOPROTEIN M13 FAMILY"/>
    <property type="match status" value="1"/>
</dbReference>
<evidence type="ECO:0008006" key="12">
    <source>
        <dbReference type="Google" id="ProtNLM"/>
    </source>
</evidence>
<feature type="chain" id="PRO_5012815261" description="Peptidase M13" evidence="7">
    <location>
        <begin position="21"/>
        <end position="247"/>
    </location>
</feature>
<dbReference type="InterPro" id="IPR042089">
    <property type="entry name" value="Peptidase_M13_dom_2"/>
</dbReference>
<evidence type="ECO:0000256" key="1">
    <source>
        <dbReference type="ARBA" id="ARBA00001947"/>
    </source>
</evidence>
<keyword evidence="3" id="KW-0479">Metal-binding</keyword>
<dbReference type="AlphaFoldDB" id="A0A1L9B3I2"/>
<sequence length="247" mass="26943">MKIHWLALYLLLGPACGVMARTSATTADAASGETSRARSGDIGLDWDGMDSGVAPGDDFYAHANGDWLRNTPIPADRAFHGVDQTLQELSTERTRLIIEEAAKTRGSKLGDFHASFVDEATIQARGLEPVEPIPGHHIQGALTLGENLADLAGLAVAYEAYHRSLGGEPAPVLGGTTGDQRFFLGHAQSRRSKHREPALRARLLSDAHAPARERVWTVRNLDSWYGAYQVEPGQKLYLAPEDRVRVW</sequence>
<dbReference type="InterPro" id="IPR024079">
    <property type="entry name" value="MetalloPept_cat_dom_sf"/>
</dbReference>
<dbReference type="InterPro" id="IPR008753">
    <property type="entry name" value="Peptidase_M13_N"/>
</dbReference>
<evidence type="ECO:0000256" key="7">
    <source>
        <dbReference type="SAM" id="SignalP"/>
    </source>
</evidence>
<keyword evidence="7" id="KW-0732">Signal</keyword>
<keyword evidence="5" id="KW-0862">Zinc</keyword>
<dbReference type="OrthoDB" id="9775677at2"/>
<gene>
    <name evidence="10" type="ORF">BON30_30415</name>
</gene>
<dbReference type="Gene3D" id="1.10.1380.10">
    <property type="entry name" value="Neutral endopeptidase , domain2"/>
    <property type="match status" value="1"/>
</dbReference>
<keyword evidence="11" id="KW-1185">Reference proteome</keyword>
<keyword evidence="6" id="KW-0482">Metalloprotease</keyword>
<dbReference type="GO" id="GO:0005886">
    <property type="term" value="C:plasma membrane"/>
    <property type="evidence" value="ECO:0007669"/>
    <property type="project" value="TreeGrafter"/>
</dbReference>
<dbReference type="SUPFAM" id="SSF55486">
    <property type="entry name" value="Metalloproteases ('zincins'), catalytic domain"/>
    <property type="match status" value="2"/>
</dbReference>
<dbReference type="EMBL" id="MPIN01000009">
    <property type="protein sequence ID" value="OJH36822.1"/>
    <property type="molecule type" value="Genomic_DNA"/>
</dbReference>
<evidence type="ECO:0000313" key="10">
    <source>
        <dbReference type="EMBL" id="OJH36822.1"/>
    </source>
</evidence>
<reference evidence="10 11" key="2">
    <citation type="submission" date="2016-12" db="EMBL/GenBank/DDBJ databases">
        <title>Draft Genome Sequence of Cystobacter ferrugineus Strain Cbfe23.</title>
        <authorList>
            <person name="Akbar S."/>
            <person name="Dowd S.E."/>
            <person name="Stevens D.C."/>
        </authorList>
    </citation>
    <scope>NUCLEOTIDE SEQUENCE [LARGE SCALE GENOMIC DNA]</scope>
    <source>
        <strain evidence="10 11">Cbfe23</strain>
    </source>
</reference>
<dbReference type="Proteomes" id="UP000182229">
    <property type="component" value="Unassembled WGS sequence"/>
</dbReference>
<dbReference type="GO" id="GO:0004222">
    <property type="term" value="F:metalloendopeptidase activity"/>
    <property type="evidence" value="ECO:0007669"/>
    <property type="project" value="InterPro"/>
</dbReference>
<dbReference type="GO" id="GO:0016485">
    <property type="term" value="P:protein processing"/>
    <property type="evidence" value="ECO:0007669"/>
    <property type="project" value="TreeGrafter"/>
</dbReference>
<dbReference type="RefSeq" id="WP_071901975.1">
    <property type="nucleotide sequence ID" value="NZ_MPIN01000009.1"/>
</dbReference>
<dbReference type="Pfam" id="PF01431">
    <property type="entry name" value="Peptidase_M13"/>
    <property type="match status" value="1"/>
</dbReference>
<dbReference type="InterPro" id="IPR018497">
    <property type="entry name" value="Peptidase_M13_C"/>
</dbReference>
<feature type="signal peptide" evidence="7">
    <location>
        <begin position="1"/>
        <end position="20"/>
    </location>
</feature>
<dbReference type="Pfam" id="PF05649">
    <property type="entry name" value="Peptidase_M13_N"/>
    <property type="match status" value="1"/>
</dbReference>
<evidence type="ECO:0000259" key="9">
    <source>
        <dbReference type="Pfam" id="PF05649"/>
    </source>
</evidence>
<protein>
    <recommendedName>
        <fullName evidence="12">Peptidase M13</fullName>
    </recommendedName>
</protein>
<name>A0A1L9B3I2_9BACT</name>
<comment type="caution">
    <text evidence="10">The sequence shown here is derived from an EMBL/GenBank/DDBJ whole genome shotgun (WGS) entry which is preliminary data.</text>
</comment>
<dbReference type="GO" id="GO:0046872">
    <property type="term" value="F:metal ion binding"/>
    <property type="evidence" value="ECO:0007669"/>
    <property type="project" value="UniProtKB-KW"/>
</dbReference>
<keyword evidence="2" id="KW-0645">Protease</keyword>
<evidence type="ECO:0000256" key="2">
    <source>
        <dbReference type="ARBA" id="ARBA00022670"/>
    </source>
</evidence>
<evidence type="ECO:0000256" key="6">
    <source>
        <dbReference type="ARBA" id="ARBA00023049"/>
    </source>
</evidence>
<feature type="domain" description="Peptidase M13 N-terminal" evidence="9">
    <location>
        <begin position="55"/>
        <end position="134"/>
    </location>
</feature>
<evidence type="ECO:0000256" key="5">
    <source>
        <dbReference type="ARBA" id="ARBA00022833"/>
    </source>
</evidence>
<accession>A0A1L9B3I2</accession>
<comment type="cofactor">
    <cofactor evidence="1">
        <name>Zn(2+)</name>
        <dbReference type="ChEBI" id="CHEBI:29105"/>
    </cofactor>
</comment>
<dbReference type="InterPro" id="IPR000718">
    <property type="entry name" value="Peptidase_M13"/>
</dbReference>
<dbReference type="PROSITE" id="PS51885">
    <property type="entry name" value="NEPRILYSIN"/>
    <property type="match status" value="1"/>
</dbReference>
<evidence type="ECO:0000259" key="8">
    <source>
        <dbReference type="Pfam" id="PF01431"/>
    </source>
</evidence>
<proteinExistence type="predicted"/>
<evidence type="ECO:0000313" key="11">
    <source>
        <dbReference type="Proteomes" id="UP000182229"/>
    </source>
</evidence>
<evidence type="ECO:0000256" key="3">
    <source>
        <dbReference type="ARBA" id="ARBA00022723"/>
    </source>
</evidence>
<organism evidence="10 11">
    <name type="scientific">Cystobacter ferrugineus</name>
    <dbReference type="NCBI Taxonomy" id="83449"/>
    <lineage>
        <taxon>Bacteria</taxon>
        <taxon>Pseudomonadati</taxon>
        <taxon>Myxococcota</taxon>
        <taxon>Myxococcia</taxon>
        <taxon>Myxococcales</taxon>
        <taxon>Cystobacterineae</taxon>
        <taxon>Archangiaceae</taxon>
        <taxon>Cystobacter</taxon>
    </lineage>
</organism>
<dbReference type="Gene3D" id="3.40.390.10">
    <property type="entry name" value="Collagenase (Catalytic Domain)"/>
    <property type="match status" value="2"/>
</dbReference>
<dbReference type="STRING" id="83449.BON30_30415"/>